<dbReference type="EMBL" id="JANZQH010000009">
    <property type="protein sequence ID" value="MCT2409299.1"/>
    <property type="molecule type" value="Genomic_DNA"/>
</dbReference>
<sequence length="246" mass="26112">MKKYILPLSMIFISCITYSQVGINTANPQGIFNIDGAKDNPSTGIPSAAQQLNDFTVTSTGKVGIGITNPSESLDVTGKIKLSTLGNYNSNTSIPLVWDTVNHTISMGATSTEKPFYTVKYVITTAPQQDWVSNFDTKISSAKYIVIVTSAQFKKSSGNSYISNSVATLSATESATPFLNIGSSQSGGTWRLNADYNNAAPGVSGADYQWTFDLLVINRNQVINIADQTGTVDSVGNGQATASPIP</sequence>
<evidence type="ECO:0000256" key="1">
    <source>
        <dbReference type="SAM" id="SignalP"/>
    </source>
</evidence>
<proteinExistence type="predicted"/>
<comment type="caution">
    <text evidence="2">The sequence shown here is derived from an EMBL/GenBank/DDBJ whole genome shotgun (WGS) entry which is preliminary data.</text>
</comment>
<feature type="chain" id="PRO_5047060459" evidence="1">
    <location>
        <begin position="20"/>
        <end position="246"/>
    </location>
</feature>
<name>A0ABT2IL36_9FLAO</name>
<dbReference type="RefSeq" id="WP_259830778.1">
    <property type="nucleotide sequence ID" value="NZ_JANZQH010000009.1"/>
</dbReference>
<dbReference type="Proteomes" id="UP001142057">
    <property type="component" value="Unassembled WGS sequence"/>
</dbReference>
<organism evidence="2 3">
    <name type="scientific">Chryseobacterium pyrolae</name>
    <dbReference type="NCBI Taxonomy" id="2987481"/>
    <lineage>
        <taxon>Bacteria</taxon>
        <taxon>Pseudomonadati</taxon>
        <taxon>Bacteroidota</taxon>
        <taxon>Flavobacteriia</taxon>
        <taxon>Flavobacteriales</taxon>
        <taxon>Weeksellaceae</taxon>
        <taxon>Chryseobacterium group</taxon>
        <taxon>Chryseobacterium</taxon>
    </lineage>
</organism>
<gene>
    <name evidence="2" type="ORF">NZD88_17255</name>
</gene>
<protein>
    <submittedName>
        <fullName evidence="2">Uncharacterized protein</fullName>
    </submittedName>
</protein>
<accession>A0ABT2IL36</accession>
<keyword evidence="1" id="KW-0732">Signal</keyword>
<reference evidence="2" key="1">
    <citation type="submission" date="2022-08" db="EMBL/GenBank/DDBJ databases">
        <title>Chryseobacterium antibioticum,isolated from the rhizosphere soil of Pyrola in Tibet.</title>
        <authorList>
            <person name="Kan Y."/>
        </authorList>
    </citation>
    <scope>NUCLEOTIDE SEQUENCE</scope>
    <source>
        <strain evidence="2">Pc2-12</strain>
    </source>
</reference>
<evidence type="ECO:0000313" key="3">
    <source>
        <dbReference type="Proteomes" id="UP001142057"/>
    </source>
</evidence>
<feature type="signal peptide" evidence="1">
    <location>
        <begin position="1"/>
        <end position="19"/>
    </location>
</feature>
<keyword evidence="3" id="KW-1185">Reference proteome</keyword>
<dbReference type="PROSITE" id="PS51257">
    <property type="entry name" value="PROKAR_LIPOPROTEIN"/>
    <property type="match status" value="1"/>
</dbReference>
<evidence type="ECO:0000313" key="2">
    <source>
        <dbReference type="EMBL" id="MCT2409299.1"/>
    </source>
</evidence>